<proteinExistence type="predicted"/>
<protein>
    <submittedName>
        <fullName evidence="1">Uncharacterized protein</fullName>
    </submittedName>
</protein>
<keyword evidence="2" id="KW-1185">Reference proteome</keyword>
<name>A0ACB9PGL6_BAUVA</name>
<accession>A0ACB9PGL6</accession>
<evidence type="ECO:0000313" key="1">
    <source>
        <dbReference type="EMBL" id="KAI4347591.1"/>
    </source>
</evidence>
<gene>
    <name evidence="1" type="ORF">L6164_008392</name>
</gene>
<reference evidence="1 2" key="1">
    <citation type="journal article" date="2022" name="DNA Res.">
        <title>Chromosomal-level genome assembly of the orchid tree Bauhinia variegata (Leguminosae; Cercidoideae) supports the allotetraploid origin hypothesis of Bauhinia.</title>
        <authorList>
            <person name="Zhong Y."/>
            <person name="Chen Y."/>
            <person name="Zheng D."/>
            <person name="Pang J."/>
            <person name="Liu Y."/>
            <person name="Luo S."/>
            <person name="Meng S."/>
            <person name="Qian L."/>
            <person name="Wei D."/>
            <person name="Dai S."/>
            <person name="Zhou R."/>
        </authorList>
    </citation>
    <scope>NUCLEOTIDE SEQUENCE [LARGE SCALE GENOMIC DNA]</scope>
    <source>
        <strain evidence="1">BV-YZ2020</strain>
    </source>
</reference>
<sequence length="181" mass="20732">MILQCNIKVGLEAFCCSPRAQQSYKRLSPGRDQQSHDSFHWKSINTMTSSSLTHHCFPSNKIPQPFPLCLDELKRIDHDVSHPMVQQMVNPEKLHLCSFCRMQRGVTQHPPTYQVTPCAQKLAPMQYCTSGYQEPIYQGFIKENLGSPAERKNNHAVVDDILDIKPSAGHWCPYPYGRGFW</sequence>
<organism evidence="1 2">
    <name type="scientific">Bauhinia variegata</name>
    <name type="common">Purple orchid tree</name>
    <name type="synonym">Phanera variegata</name>
    <dbReference type="NCBI Taxonomy" id="167791"/>
    <lineage>
        <taxon>Eukaryota</taxon>
        <taxon>Viridiplantae</taxon>
        <taxon>Streptophyta</taxon>
        <taxon>Embryophyta</taxon>
        <taxon>Tracheophyta</taxon>
        <taxon>Spermatophyta</taxon>
        <taxon>Magnoliopsida</taxon>
        <taxon>eudicotyledons</taxon>
        <taxon>Gunneridae</taxon>
        <taxon>Pentapetalae</taxon>
        <taxon>rosids</taxon>
        <taxon>fabids</taxon>
        <taxon>Fabales</taxon>
        <taxon>Fabaceae</taxon>
        <taxon>Cercidoideae</taxon>
        <taxon>Cercideae</taxon>
        <taxon>Bauhiniinae</taxon>
        <taxon>Bauhinia</taxon>
    </lineage>
</organism>
<dbReference type="Proteomes" id="UP000828941">
    <property type="component" value="Chromosome 4"/>
</dbReference>
<comment type="caution">
    <text evidence="1">The sequence shown here is derived from an EMBL/GenBank/DDBJ whole genome shotgun (WGS) entry which is preliminary data.</text>
</comment>
<dbReference type="EMBL" id="CM039429">
    <property type="protein sequence ID" value="KAI4347591.1"/>
    <property type="molecule type" value="Genomic_DNA"/>
</dbReference>
<evidence type="ECO:0000313" key="2">
    <source>
        <dbReference type="Proteomes" id="UP000828941"/>
    </source>
</evidence>